<dbReference type="AlphaFoldDB" id="A0A507FEE0"/>
<evidence type="ECO:0000313" key="3">
    <source>
        <dbReference type="Proteomes" id="UP000320333"/>
    </source>
</evidence>
<comment type="caution">
    <text evidence="2">The sequence shown here is derived from an EMBL/GenBank/DDBJ whole genome shotgun (WGS) entry which is preliminary data.</text>
</comment>
<evidence type="ECO:0008006" key="4">
    <source>
        <dbReference type="Google" id="ProtNLM"/>
    </source>
</evidence>
<feature type="region of interest" description="Disordered" evidence="1">
    <location>
        <begin position="1"/>
        <end position="46"/>
    </location>
</feature>
<gene>
    <name evidence="2" type="ORF">CcCBS67573_g04610</name>
</gene>
<dbReference type="OrthoDB" id="354304at2759"/>
<dbReference type="PANTHER" id="PTHR47821:SF2">
    <property type="entry name" value="PHOSPHOGLYCERATE MUTASE FAMILY PROTEIN"/>
    <property type="match status" value="1"/>
</dbReference>
<dbReference type="Proteomes" id="UP000320333">
    <property type="component" value="Unassembled WGS sequence"/>
</dbReference>
<dbReference type="PANTHER" id="PTHR47821">
    <property type="entry name" value="PHOSPHOGLYCERATE MUTASE FAMILY PROTEIN"/>
    <property type="match status" value="1"/>
</dbReference>
<dbReference type="Gene3D" id="3.40.50.1240">
    <property type="entry name" value="Phosphoglycerate mutase-like"/>
    <property type="match status" value="1"/>
</dbReference>
<sequence length="201" mass="22104">MRHGQSNANVQDRICSLPENGTLPSEGLSPEGKEQVSRSSTNALPSAGLKSDTRIAIISSDFTRALETAQILRQTLLSNDYINVTLRIDARLRERNFGTELEGKSGATEYERVWAADVRRIEFGGVESPESVLARSLAVVAGMKDAADCDVVFLVAHGDTLQILQSKDVRRGAEVSCWDHRSLVHLETAEIREVAFHSEIQ</sequence>
<organism evidence="2 3">
    <name type="scientific">Chytriomyces confervae</name>
    <dbReference type="NCBI Taxonomy" id="246404"/>
    <lineage>
        <taxon>Eukaryota</taxon>
        <taxon>Fungi</taxon>
        <taxon>Fungi incertae sedis</taxon>
        <taxon>Chytridiomycota</taxon>
        <taxon>Chytridiomycota incertae sedis</taxon>
        <taxon>Chytridiomycetes</taxon>
        <taxon>Chytridiales</taxon>
        <taxon>Chytriomycetaceae</taxon>
        <taxon>Chytriomyces</taxon>
    </lineage>
</organism>
<reference evidence="2 3" key="1">
    <citation type="journal article" date="2019" name="Sci. Rep.">
        <title>Comparative genomics of chytrid fungi reveal insights into the obligate biotrophic and pathogenic lifestyle of Synchytrium endobioticum.</title>
        <authorList>
            <person name="van de Vossenberg B.T.L.H."/>
            <person name="Warris S."/>
            <person name="Nguyen H.D.T."/>
            <person name="van Gent-Pelzer M.P.E."/>
            <person name="Joly D.L."/>
            <person name="van de Geest H.C."/>
            <person name="Bonants P.J.M."/>
            <person name="Smith D.S."/>
            <person name="Levesque C.A."/>
            <person name="van der Lee T.A.J."/>
        </authorList>
    </citation>
    <scope>NUCLEOTIDE SEQUENCE [LARGE SCALE GENOMIC DNA]</scope>
    <source>
        <strain evidence="2 3">CBS 675.73</strain>
    </source>
</reference>
<protein>
    <recommendedName>
        <fullName evidence="4">Histidine phosphatase family protein</fullName>
    </recommendedName>
</protein>
<name>A0A507FEE0_9FUNG</name>
<dbReference type="EMBL" id="QEAP01000143">
    <property type="protein sequence ID" value="TPX74115.1"/>
    <property type="molecule type" value="Genomic_DNA"/>
</dbReference>
<proteinExistence type="predicted"/>
<accession>A0A507FEE0</accession>
<keyword evidence="3" id="KW-1185">Reference proteome</keyword>
<evidence type="ECO:0000256" key="1">
    <source>
        <dbReference type="SAM" id="MobiDB-lite"/>
    </source>
</evidence>
<dbReference type="InterPro" id="IPR029033">
    <property type="entry name" value="His_PPase_superfam"/>
</dbReference>
<dbReference type="CDD" id="cd07067">
    <property type="entry name" value="HP_PGM_like"/>
    <property type="match status" value="1"/>
</dbReference>
<dbReference type="SMART" id="SM00855">
    <property type="entry name" value="PGAM"/>
    <property type="match status" value="1"/>
</dbReference>
<feature type="compositionally biased region" description="Polar residues" evidence="1">
    <location>
        <begin position="1"/>
        <end position="10"/>
    </location>
</feature>
<dbReference type="InterPro" id="IPR013078">
    <property type="entry name" value="His_Pase_superF_clade-1"/>
</dbReference>
<evidence type="ECO:0000313" key="2">
    <source>
        <dbReference type="EMBL" id="TPX74115.1"/>
    </source>
</evidence>
<dbReference type="Pfam" id="PF00300">
    <property type="entry name" value="His_Phos_1"/>
    <property type="match status" value="1"/>
</dbReference>
<dbReference type="SUPFAM" id="SSF53254">
    <property type="entry name" value="Phosphoglycerate mutase-like"/>
    <property type="match status" value="1"/>
</dbReference>